<accession>A0A9X0AEM8</accession>
<reference evidence="2" key="1">
    <citation type="submission" date="2022-11" db="EMBL/GenBank/DDBJ databases">
        <title>Genome Resource of Sclerotinia nivalis Strain SnTB1, a Plant Pathogen Isolated from American Ginseng.</title>
        <authorList>
            <person name="Fan S."/>
        </authorList>
    </citation>
    <scope>NUCLEOTIDE SEQUENCE</scope>
    <source>
        <strain evidence="2">SnTB1</strain>
    </source>
</reference>
<evidence type="ECO:0000313" key="2">
    <source>
        <dbReference type="EMBL" id="KAJ8061415.1"/>
    </source>
</evidence>
<evidence type="ECO:0008006" key="4">
    <source>
        <dbReference type="Google" id="ProtNLM"/>
    </source>
</evidence>
<keyword evidence="1" id="KW-0732">Signal</keyword>
<protein>
    <recommendedName>
        <fullName evidence="4">IgE-binding protein</fullName>
    </recommendedName>
</protein>
<dbReference type="AlphaFoldDB" id="A0A9X0AEM8"/>
<name>A0A9X0AEM8_9HELO</name>
<gene>
    <name evidence="2" type="ORF">OCU04_009236</name>
</gene>
<evidence type="ECO:0000256" key="1">
    <source>
        <dbReference type="SAM" id="SignalP"/>
    </source>
</evidence>
<evidence type="ECO:0000313" key="3">
    <source>
        <dbReference type="Proteomes" id="UP001152300"/>
    </source>
</evidence>
<keyword evidence="3" id="KW-1185">Reference proteome</keyword>
<dbReference type="EMBL" id="JAPEIS010000011">
    <property type="protein sequence ID" value="KAJ8061415.1"/>
    <property type="molecule type" value="Genomic_DNA"/>
</dbReference>
<feature type="chain" id="PRO_5040748623" description="IgE-binding protein" evidence="1">
    <location>
        <begin position="18"/>
        <end position="188"/>
    </location>
</feature>
<proteinExistence type="predicted"/>
<dbReference type="Proteomes" id="UP001152300">
    <property type="component" value="Unassembled WGS sequence"/>
</dbReference>
<dbReference type="InterPro" id="IPR052820">
    <property type="entry name" value="PhiA_domain"/>
</dbReference>
<organism evidence="2 3">
    <name type="scientific">Sclerotinia nivalis</name>
    <dbReference type="NCBI Taxonomy" id="352851"/>
    <lineage>
        <taxon>Eukaryota</taxon>
        <taxon>Fungi</taxon>
        <taxon>Dikarya</taxon>
        <taxon>Ascomycota</taxon>
        <taxon>Pezizomycotina</taxon>
        <taxon>Leotiomycetes</taxon>
        <taxon>Helotiales</taxon>
        <taxon>Sclerotiniaceae</taxon>
        <taxon>Sclerotinia</taxon>
    </lineage>
</organism>
<dbReference type="PANTHER" id="PTHR42047:SF1">
    <property type="entry name" value="PROTEIN, PUTATIVE (AFU_ORTHOLOGUE AFUA_6G03560)-RELATED"/>
    <property type="match status" value="1"/>
</dbReference>
<dbReference type="PANTHER" id="PTHR42047">
    <property type="entry name" value="PROTEIN, PUTATIVE (AFU_ORTHOLOGUE AFUA_6G03560)-RELATED"/>
    <property type="match status" value="1"/>
</dbReference>
<dbReference type="OrthoDB" id="5430620at2759"/>
<comment type="caution">
    <text evidence="2">The sequence shown here is derived from an EMBL/GenBank/DDBJ whole genome shotgun (WGS) entry which is preliminary data.</text>
</comment>
<sequence length="188" mass="19103">MFSKTFIATLLASSAAATPIVSARSAGNAFGLIAIRSGSNLQNQAINAFEGGLWIGKETSTYCPLASGCPAGKWTNFVAGEDTLDLNVEVPGGQQVYVADSYAVSFTAPHSADTHGGKAAGWKYTAGEGSNLGSLSFTDYGFIACASTDVGTYQVFLTPGGEGTGNCTSIAVATVPSSDVGASAWEYA</sequence>
<feature type="signal peptide" evidence="1">
    <location>
        <begin position="1"/>
        <end position="17"/>
    </location>
</feature>